<dbReference type="PROSITE" id="PS50804">
    <property type="entry name" value="SCAN_BOX"/>
    <property type="match status" value="1"/>
</dbReference>
<feature type="compositionally biased region" description="Basic and acidic residues" evidence="2">
    <location>
        <begin position="323"/>
        <end position="338"/>
    </location>
</feature>
<dbReference type="InterPro" id="IPR038269">
    <property type="entry name" value="SCAN_sf"/>
</dbReference>
<reference evidence="5" key="3">
    <citation type="submission" date="2016-05" db="EMBL/GenBank/DDBJ databases">
        <title>WGS assembly of Xenopus tropicalis.</title>
        <authorList>
            <person name="Sessions A."/>
            <person name="Jenkins J."/>
            <person name="Mitros T."/>
            <person name="Lyons J.T."/>
            <person name="Dichmann D.S."/>
            <person name="Robert J."/>
            <person name="Harland R.M."/>
            <person name="Rokhsar D.S."/>
        </authorList>
    </citation>
    <scope>NUCLEOTIDE SEQUENCE</scope>
    <source>
        <strain evidence="5">Nigerian</strain>
    </source>
</reference>
<accession>A0A1B8XVA9</accession>
<dbReference type="PANTHER" id="PTHR46888:SF14">
    <property type="entry name" value="71 KDA PROTEIN"/>
    <property type="match status" value="1"/>
</dbReference>
<gene>
    <name evidence="5" type="ORF">XENTR_v90026344mg</name>
</gene>
<keyword evidence="1" id="KW-0479">Metal-binding</keyword>
<keyword evidence="1" id="KW-0862">Zinc</keyword>
<feature type="region of interest" description="Disordered" evidence="2">
    <location>
        <begin position="527"/>
        <end position="568"/>
    </location>
</feature>
<dbReference type="PANTHER" id="PTHR46888">
    <property type="entry name" value="ZINC KNUCKLE DOMAINCONTAINING PROTEIN-RELATED"/>
    <property type="match status" value="1"/>
</dbReference>
<dbReference type="Pfam" id="PF02023">
    <property type="entry name" value="SCAN"/>
    <property type="match status" value="1"/>
</dbReference>
<reference evidence="5" key="1">
    <citation type="submission" date="2009-11" db="EMBL/GenBank/DDBJ databases">
        <authorList>
            <consortium name="US DOE Joint Genome Institute (JGI-PGF)"/>
            <person name="Ottilar R."/>
            <person name="Schmutz J."/>
            <person name="Salamov A."/>
            <person name="Cheng J.F."/>
            <person name="Lucas S."/>
            <person name="Pitluck S."/>
            <person name="Gundlach H."/>
            <person name="Guo Y."/>
            <person name="Haberer G."/>
            <person name="Nasrallah J."/>
            <person name="Mayer K.F.X."/>
            <person name="van de Peer Y."/>
            <person name="Weigel D."/>
            <person name="Grigoriev I.V."/>
        </authorList>
    </citation>
    <scope>NUCLEOTIDE SEQUENCE</scope>
    <source>
        <strain evidence="5">Nigerian</strain>
    </source>
</reference>
<dbReference type="eggNOG" id="ENOG502S6RZ">
    <property type="taxonomic scope" value="Eukaryota"/>
</dbReference>
<reference evidence="5" key="2">
    <citation type="journal article" date="2010" name="Science">
        <title>The genome of the Western clawed frog Xenopus tropicalis.</title>
        <authorList>
            <person name="Hellsten U."/>
            <person name="Harland R.M."/>
            <person name="Gilchrist M.J."/>
            <person name="Hendrix D."/>
            <person name="Jurka J."/>
            <person name="Kapitonov V."/>
            <person name="Ovcharenko I."/>
            <person name="Putnam N.H."/>
            <person name="Shu S."/>
            <person name="Taher L."/>
            <person name="Blitz I.L."/>
            <person name="Blumberg B."/>
            <person name="Dichmann D.S."/>
            <person name="Dubchak I."/>
            <person name="Amaya E."/>
            <person name="Detter J.C."/>
            <person name="Fletcher R."/>
            <person name="Gerhard D.S."/>
            <person name="Goodstein D."/>
            <person name="Graves T."/>
            <person name="Grigoriev I.V."/>
            <person name="Grimwood J."/>
            <person name="Kawashima T."/>
            <person name="Lindquist E."/>
            <person name="Lucas S.M."/>
            <person name="Mead P.E."/>
            <person name="Mitros T."/>
            <person name="Ogino H."/>
            <person name="Ohta Y."/>
            <person name="Poliakov A.V."/>
            <person name="Pollet N."/>
            <person name="Robert J."/>
            <person name="Salamov A."/>
            <person name="Sater A.K."/>
            <person name="Schmutz J."/>
            <person name="Terry A."/>
            <person name="Vize P.D."/>
            <person name="Warren W.C."/>
            <person name="Wells D."/>
            <person name="Wills A."/>
            <person name="Wilson R.K."/>
            <person name="Zimmerman L.B."/>
            <person name="Zorn A.M."/>
            <person name="Grainger R."/>
            <person name="Grammer T."/>
            <person name="Khokha M.K."/>
            <person name="Richardson P.M."/>
            <person name="Rokhsar D.S."/>
        </authorList>
    </citation>
    <scope>NUCLEOTIDE SEQUENCE [LARGE SCALE GENOMIC DNA]</scope>
    <source>
        <strain evidence="5">Nigerian</strain>
    </source>
</reference>
<dbReference type="SMART" id="SM00343">
    <property type="entry name" value="ZnF_C2HC"/>
    <property type="match status" value="1"/>
</dbReference>
<name>A0A1B8XVA9_XENTR</name>
<feature type="domain" description="SCAN box" evidence="4">
    <location>
        <begin position="238"/>
        <end position="315"/>
    </location>
</feature>
<evidence type="ECO:0000313" key="5">
    <source>
        <dbReference type="EMBL" id="OCA14598.1"/>
    </source>
</evidence>
<keyword evidence="1" id="KW-0863">Zinc-finger</keyword>
<feature type="compositionally biased region" description="Basic and acidic residues" evidence="2">
    <location>
        <begin position="105"/>
        <end position="114"/>
    </location>
</feature>
<evidence type="ECO:0000259" key="4">
    <source>
        <dbReference type="PROSITE" id="PS50804"/>
    </source>
</evidence>
<dbReference type="GO" id="GO:0008270">
    <property type="term" value="F:zinc ion binding"/>
    <property type="evidence" value="ECO:0007669"/>
    <property type="project" value="UniProtKB-KW"/>
</dbReference>
<dbReference type="InterPro" id="IPR021109">
    <property type="entry name" value="Peptidase_aspartic_dom_sf"/>
</dbReference>
<evidence type="ECO:0000256" key="1">
    <source>
        <dbReference type="PROSITE-ProRule" id="PRU00047"/>
    </source>
</evidence>
<dbReference type="AlphaFoldDB" id="A0A1B8XVA9"/>
<proteinExistence type="predicted"/>
<dbReference type="SUPFAM" id="SSF50630">
    <property type="entry name" value="Acid proteases"/>
    <property type="match status" value="1"/>
</dbReference>
<feature type="domain" description="CCHC-type" evidence="3">
    <location>
        <begin position="369"/>
        <end position="383"/>
    </location>
</feature>
<dbReference type="SUPFAM" id="SSF47353">
    <property type="entry name" value="Retrovirus capsid dimerization domain-like"/>
    <property type="match status" value="1"/>
</dbReference>
<protein>
    <recommendedName>
        <fullName evidence="6">CCHC-type domain-containing protein</fullName>
    </recommendedName>
</protein>
<sequence length="812" mass="88575">MAAFYKRQSKEALIDLCEQRGIDTSARSKESLVCALLESDQEQHNSTPEDCATQVCQVMDSAPHNVQDDGMSSLQKALELLGSDDPQLRLQLILQFQQAEAAERSATAEREAAERAAAAAERSAAAERELQLELAKLKQQTVPPQSSEPREVPFALPHSAKFPVMDKDSDLDTFLQSFEKTCRQYQLPREQWARHLTPGLKGKALDAFVELPPELDGDYDELKKALIKKYNLTPEVYRRKFRALNREPKDSYSDVVGNLRTTFRQWIKGLSINTLAELEDLMVKDQFLHICPAEVRQFVVDREPKTAAKAAEIADTYAASRIPEGRKASPPSRWERPTGRTAHSNPGSGERSSFWGSGAPVGQKDTRTCFSCNQTGHVRADCPLKKEPTPPVQPVVMLVSGKMENLAHHMQPVTVGAKVTQGLRDSGSNFSLVRPEIINTGDIIPGKTLSLKGVGGDHPKVPVAKVYLDWGVGRGLREVGVSNEIPVNVLLGNDLGCMLTAFVPSDPVSLGPAALECDHPPQQVTVTSKMQQSSWEGGLGDRSQCQPVPEPVVSQGGNQKGDGEEQSPLGVSLVQTGRVPVLRDYQRVVSDPVPKLPEVLSGGPQIGQTQESVQECGGQVVRTQSRVLVSSATQTGVKEGSWEPGIAPVPEPVLGEGLVVRAEEGLLMVPVAPKAATKQRVCPEGQGMWVEPSSLCRSGTEQVIADHQVGIDWVGGGQTVSEFRPREWGTRGRQEGPTCTQVTARTEKNQVGERDQVPTVSSYGLWPSTHTGTPCSKGKNKDEVNIVPIFFHSSAMDHVGKDPKEREFRPGR</sequence>
<dbReference type="SUPFAM" id="SSF57756">
    <property type="entry name" value="Retrovirus zinc finger-like domains"/>
    <property type="match status" value="1"/>
</dbReference>
<dbReference type="InterPro" id="IPR001878">
    <property type="entry name" value="Znf_CCHC"/>
</dbReference>
<dbReference type="Gene3D" id="4.10.60.10">
    <property type="entry name" value="Zinc finger, CCHC-type"/>
    <property type="match status" value="1"/>
</dbReference>
<feature type="region of interest" description="Disordered" evidence="2">
    <location>
        <begin position="321"/>
        <end position="358"/>
    </location>
</feature>
<evidence type="ECO:0000256" key="2">
    <source>
        <dbReference type="SAM" id="MobiDB-lite"/>
    </source>
</evidence>
<evidence type="ECO:0008006" key="6">
    <source>
        <dbReference type="Google" id="ProtNLM"/>
    </source>
</evidence>
<organism evidence="5">
    <name type="scientific">Xenopus tropicalis</name>
    <name type="common">Western clawed frog</name>
    <name type="synonym">Silurana tropicalis</name>
    <dbReference type="NCBI Taxonomy" id="8364"/>
    <lineage>
        <taxon>Eukaryota</taxon>
        <taxon>Metazoa</taxon>
        <taxon>Chordata</taxon>
        <taxon>Craniata</taxon>
        <taxon>Vertebrata</taxon>
        <taxon>Euteleostomi</taxon>
        <taxon>Amphibia</taxon>
        <taxon>Batrachia</taxon>
        <taxon>Anura</taxon>
        <taxon>Pipoidea</taxon>
        <taxon>Pipidae</taxon>
        <taxon>Xenopodinae</taxon>
        <taxon>Xenopus</taxon>
        <taxon>Silurana</taxon>
    </lineage>
</organism>
<dbReference type="Pfam" id="PF00098">
    <property type="entry name" value="zf-CCHC"/>
    <property type="match status" value="1"/>
</dbReference>
<dbReference type="InterPro" id="IPR036875">
    <property type="entry name" value="Znf_CCHC_sf"/>
</dbReference>
<dbReference type="PROSITE" id="PS50158">
    <property type="entry name" value="ZF_CCHC"/>
    <property type="match status" value="1"/>
</dbReference>
<dbReference type="GO" id="GO:0003676">
    <property type="term" value="F:nucleic acid binding"/>
    <property type="evidence" value="ECO:0007669"/>
    <property type="project" value="InterPro"/>
</dbReference>
<feature type="region of interest" description="Disordered" evidence="2">
    <location>
        <begin position="105"/>
        <end position="124"/>
    </location>
</feature>
<feature type="compositionally biased region" description="Polar residues" evidence="2">
    <location>
        <begin position="341"/>
        <end position="355"/>
    </location>
</feature>
<evidence type="ECO:0000259" key="3">
    <source>
        <dbReference type="PROSITE" id="PS50158"/>
    </source>
</evidence>
<dbReference type="InterPro" id="IPR003309">
    <property type="entry name" value="SCAN_dom"/>
</dbReference>
<dbReference type="Gene3D" id="1.10.4020.10">
    <property type="entry name" value="DNA breaking-rejoining enzymes"/>
    <property type="match status" value="1"/>
</dbReference>
<dbReference type="EMBL" id="KV461419">
    <property type="protein sequence ID" value="OCA14598.1"/>
    <property type="molecule type" value="Genomic_DNA"/>
</dbReference>